<evidence type="ECO:0000256" key="4">
    <source>
        <dbReference type="SAM" id="MobiDB-lite"/>
    </source>
</evidence>
<dbReference type="Proteomes" id="UP000530962">
    <property type="component" value="Unassembled WGS sequence"/>
</dbReference>
<evidence type="ECO:0000256" key="2">
    <source>
        <dbReference type="ARBA" id="ARBA00006393"/>
    </source>
</evidence>
<dbReference type="GO" id="GO:0004862">
    <property type="term" value="F:cAMP-dependent protein kinase inhibitor activity"/>
    <property type="evidence" value="ECO:0007669"/>
    <property type="project" value="InterPro"/>
</dbReference>
<feature type="non-terminal residue" evidence="5">
    <location>
        <position position="1"/>
    </location>
</feature>
<evidence type="ECO:0000313" key="6">
    <source>
        <dbReference type="Proteomes" id="UP000530962"/>
    </source>
</evidence>
<keyword evidence="3" id="KW-0649">Protein kinase inhibitor</keyword>
<dbReference type="InterPro" id="IPR004171">
    <property type="entry name" value="cAMP_dep_PKI"/>
</dbReference>
<dbReference type="Pfam" id="PF02827">
    <property type="entry name" value="PKI"/>
    <property type="match status" value="1"/>
</dbReference>
<reference evidence="5 6" key="1">
    <citation type="submission" date="2019-09" db="EMBL/GenBank/DDBJ databases">
        <title>Bird 10,000 Genomes (B10K) Project - Family phase.</title>
        <authorList>
            <person name="Zhang G."/>
        </authorList>
    </citation>
    <scope>NUCLEOTIDE SEQUENCE [LARGE SCALE GENOMIC DNA]</scope>
    <source>
        <strain evidence="5">B10K-DU-001-26</strain>
        <tissue evidence="5">Muscle</tissue>
    </source>
</reference>
<name>A0A7K9QBQ2_IRECY</name>
<comment type="similarity">
    <text evidence="2">Belongs to the PKI family.</text>
</comment>
<evidence type="ECO:0000256" key="1">
    <source>
        <dbReference type="ARBA" id="ARBA00002844"/>
    </source>
</evidence>
<comment type="function">
    <text evidence="1">Extremely potent competitive inhibitor of cAMP-dependent protein kinase activity, this protein interacts with the catalytic subunit of the enzyme after the cAMP-induced dissociation of its regulatory chains.</text>
</comment>
<dbReference type="EMBL" id="VWZV01003214">
    <property type="protein sequence ID" value="NXI08823.1"/>
    <property type="molecule type" value="Genomic_DNA"/>
</dbReference>
<evidence type="ECO:0000313" key="5">
    <source>
        <dbReference type="EMBL" id="NXI08823.1"/>
    </source>
</evidence>
<accession>A0A7K9QBQ2</accession>
<dbReference type="AlphaFoldDB" id="A0A7K9QBQ2"/>
<evidence type="ECO:0000256" key="3">
    <source>
        <dbReference type="ARBA" id="ARBA00023013"/>
    </source>
</evidence>
<organism evidence="5 6">
    <name type="scientific">Irena cyanogastra</name>
    <name type="common">Philippine fairy-bluebird</name>
    <dbReference type="NCBI Taxonomy" id="175120"/>
    <lineage>
        <taxon>Eukaryota</taxon>
        <taxon>Metazoa</taxon>
        <taxon>Chordata</taxon>
        <taxon>Craniata</taxon>
        <taxon>Vertebrata</taxon>
        <taxon>Euteleostomi</taxon>
        <taxon>Archelosauria</taxon>
        <taxon>Archosauria</taxon>
        <taxon>Dinosauria</taxon>
        <taxon>Saurischia</taxon>
        <taxon>Theropoda</taxon>
        <taxon>Coelurosauria</taxon>
        <taxon>Aves</taxon>
        <taxon>Neognathae</taxon>
        <taxon>Neoaves</taxon>
        <taxon>Telluraves</taxon>
        <taxon>Australaves</taxon>
        <taxon>Passeriformes</taxon>
        <taxon>Corvoidea</taxon>
        <taxon>Irenidae</taxon>
        <taxon>Irena</taxon>
    </lineage>
</organism>
<dbReference type="PANTHER" id="PTHR15416">
    <property type="entry name" value="CAMP-DEPENDENT PROTEIN KINASE INHIBITOR/PKI"/>
    <property type="match status" value="1"/>
</dbReference>
<sequence>MTDVEPVVTDFAASGRAGRRNALPDILGSPAGAGTSDLPHKLAELSVSEGNGWEFR</sequence>
<protein>
    <submittedName>
        <fullName evidence="5">IPKB inhibitor</fullName>
    </submittedName>
</protein>
<gene>
    <name evidence="5" type="primary">Pkib_0</name>
    <name evidence="5" type="ORF">IRECYA_R15570</name>
</gene>
<keyword evidence="6" id="KW-1185">Reference proteome</keyword>
<comment type="caution">
    <text evidence="5">The sequence shown here is derived from an EMBL/GenBank/DDBJ whole genome shotgun (WGS) entry which is preliminary data.</text>
</comment>
<feature type="region of interest" description="Disordered" evidence="4">
    <location>
        <begin position="1"/>
        <end position="38"/>
    </location>
</feature>
<feature type="non-terminal residue" evidence="5">
    <location>
        <position position="56"/>
    </location>
</feature>
<proteinExistence type="inferred from homology"/>